<evidence type="ECO:0000313" key="3">
    <source>
        <dbReference type="EMBL" id="CAF1096660.1"/>
    </source>
</evidence>
<evidence type="ECO:0000313" key="4">
    <source>
        <dbReference type="Proteomes" id="UP000663852"/>
    </source>
</evidence>
<sequence length="101" mass="10984">MLFSLIVAVGYTACGTLHSRFDMVAALNAPQFDPHTPNGNPNKNSLCNRRMRVQGPSGSVDVAIVDRCPVCKTGDVDLNEAAFAKIGSTSAGRIRIRWHWL</sequence>
<dbReference type="Proteomes" id="UP000663852">
    <property type="component" value="Unassembled WGS sequence"/>
</dbReference>
<dbReference type="InterPro" id="IPR036908">
    <property type="entry name" value="RlpA-like_sf"/>
</dbReference>
<dbReference type="AlphaFoldDB" id="A0A814NUK0"/>
<dbReference type="PANTHER" id="PTHR31836">
    <property type="match status" value="1"/>
</dbReference>
<keyword evidence="1" id="KW-0732">Signal</keyword>
<evidence type="ECO:0000256" key="1">
    <source>
        <dbReference type="ARBA" id="ARBA00022729"/>
    </source>
</evidence>
<proteinExistence type="predicted"/>
<dbReference type="InterPro" id="IPR051477">
    <property type="entry name" value="Expansin_CellWall"/>
</dbReference>
<dbReference type="Pfam" id="PF03330">
    <property type="entry name" value="DPBB_1"/>
    <property type="match status" value="1"/>
</dbReference>
<dbReference type="PANTHER" id="PTHR31836:SF28">
    <property type="entry name" value="SRCR DOMAIN-CONTAINING PROTEIN-RELATED"/>
    <property type="match status" value="1"/>
</dbReference>
<dbReference type="EMBL" id="CAJNOJ010000096">
    <property type="protein sequence ID" value="CAF1096660.1"/>
    <property type="molecule type" value="Genomic_DNA"/>
</dbReference>
<comment type="caution">
    <text evidence="3">The sequence shown here is derived from an EMBL/GenBank/DDBJ whole genome shotgun (WGS) entry which is preliminary data.</text>
</comment>
<evidence type="ECO:0000259" key="2">
    <source>
        <dbReference type="Pfam" id="PF03330"/>
    </source>
</evidence>
<feature type="domain" description="RlpA-like protein double-psi beta-barrel" evidence="2">
    <location>
        <begin position="45"/>
        <end position="97"/>
    </location>
</feature>
<accession>A0A814NUK0</accession>
<protein>
    <recommendedName>
        <fullName evidence="2">RlpA-like protein double-psi beta-barrel domain-containing protein</fullName>
    </recommendedName>
</protein>
<dbReference type="CDD" id="cd22191">
    <property type="entry name" value="DPBB_RlpA_EXP_N-like"/>
    <property type="match status" value="1"/>
</dbReference>
<reference evidence="3" key="1">
    <citation type="submission" date="2021-02" db="EMBL/GenBank/DDBJ databases">
        <authorList>
            <person name="Nowell W R."/>
        </authorList>
    </citation>
    <scope>NUCLEOTIDE SEQUENCE</scope>
</reference>
<dbReference type="OrthoDB" id="9983485at2759"/>
<organism evidence="3 4">
    <name type="scientific">Adineta ricciae</name>
    <name type="common">Rotifer</name>
    <dbReference type="NCBI Taxonomy" id="249248"/>
    <lineage>
        <taxon>Eukaryota</taxon>
        <taxon>Metazoa</taxon>
        <taxon>Spiralia</taxon>
        <taxon>Gnathifera</taxon>
        <taxon>Rotifera</taxon>
        <taxon>Eurotatoria</taxon>
        <taxon>Bdelloidea</taxon>
        <taxon>Adinetida</taxon>
        <taxon>Adinetidae</taxon>
        <taxon>Adineta</taxon>
    </lineage>
</organism>
<dbReference type="InterPro" id="IPR009009">
    <property type="entry name" value="RlpA-like_DPBB"/>
</dbReference>
<name>A0A814NUK0_ADIRI</name>
<dbReference type="Gene3D" id="2.40.40.10">
    <property type="entry name" value="RlpA-like domain"/>
    <property type="match status" value="1"/>
</dbReference>
<dbReference type="SUPFAM" id="SSF50685">
    <property type="entry name" value="Barwin-like endoglucanases"/>
    <property type="match status" value="1"/>
</dbReference>
<gene>
    <name evidence="3" type="ORF">EDS130_LOCUS19771</name>
</gene>